<evidence type="ECO:0000256" key="1">
    <source>
        <dbReference type="ARBA" id="ARBA00004453"/>
    </source>
</evidence>
<dbReference type="SMART" id="SM00528">
    <property type="entry name" value="HNS"/>
    <property type="match status" value="1"/>
</dbReference>
<dbReference type="Gene3D" id="4.10.430.10">
    <property type="entry name" value="Histone-like protein H-NS, C-terminal domain"/>
    <property type="match status" value="1"/>
</dbReference>
<feature type="domain" description="DNA-binding protein H-NS-like C-terminal" evidence="7">
    <location>
        <begin position="63"/>
        <end position="107"/>
    </location>
</feature>
<dbReference type="PANTHER" id="PTHR38097">
    <property type="match status" value="1"/>
</dbReference>
<evidence type="ECO:0000259" key="7">
    <source>
        <dbReference type="SMART" id="SM00528"/>
    </source>
</evidence>
<comment type="caution">
    <text evidence="8">The sequence shown here is derived from an EMBL/GenBank/DDBJ whole genome shotgun (WGS) entry which is preliminary data.</text>
</comment>
<reference evidence="8" key="1">
    <citation type="journal article" date="2014" name="Int. J. Syst. Evol. Microbiol.">
        <title>Complete genome sequence of Corynebacterium casei LMG S-19264T (=DSM 44701T), isolated from a smear-ripened cheese.</title>
        <authorList>
            <consortium name="US DOE Joint Genome Institute (JGI-PGF)"/>
            <person name="Walter F."/>
            <person name="Albersmeier A."/>
            <person name="Kalinowski J."/>
            <person name="Ruckert C."/>
        </authorList>
    </citation>
    <scope>NUCLEOTIDE SEQUENCE</scope>
    <source>
        <strain evidence="8">CGMCC 1.10859</strain>
    </source>
</reference>
<evidence type="ECO:0000256" key="3">
    <source>
        <dbReference type="ARBA" id="ARBA00022490"/>
    </source>
</evidence>
<reference evidence="8" key="2">
    <citation type="submission" date="2023-06" db="EMBL/GenBank/DDBJ databases">
        <authorList>
            <person name="Sun Q."/>
            <person name="Zhou Y."/>
        </authorList>
    </citation>
    <scope>NUCLEOTIDE SEQUENCE</scope>
    <source>
        <strain evidence="8">CGMCC 1.10859</strain>
    </source>
</reference>
<proteinExistence type="inferred from homology"/>
<evidence type="ECO:0000256" key="6">
    <source>
        <dbReference type="SAM" id="MobiDB-lite"/>
    </source>
</evidence>
<dbReference type="GO" id="GO:0003680">
    <property type="term" value="F:minor groove of adenine-thymine-rich DNA binding"/>
    <property type="evidence" value="ECO:0007669"/>
    <property type="project" value="TreeGrafter"/>
</dbReference>
<dbReference type="InterPro" id="IPR027444">
    <property type="entry name" value="H-NS_C_dom"/>
</dbReference>
<evidence type="ECO:0000256" key="4">
    <source>
        <dbReference type="ARBA" id="ARBA00023125"/>
    </source>
</evidence>
<keyword evidence="5" id="KW-0175">Coiled coil</keyword>
<name>A0AAN4UTF6_9RHOB</name>
<feature type="coiled-coil region" evidence="5">
    <location>
        <begin position="3"/>
        <end position="37"/>
    </location>
</feature>
<dbReference type="GO" id="GO:0009295">
    <property type="term" value="C:nucleoid"/>
    <property type="evidence" value="ECO:0007669"/>
    <property type="project" value="UniProtKB-SubCell"/>
</dbReference>
<keyword evidence="3" id="KW-0963">Cytoplasm</keyword>
<sequence length="107" mass="11680">MMKDLEKMSADELKKLMKDAEKQLAAAEARKKADTKAAIQKILDEAGYDIGDLFSGATGGKSKKSGSKGEPRYRDPETGSTWTGRGRKPKWLLEAESAGRSVEDFAI</sequence>
<comment type="subcellular location">
    <subcellularLocation>
        <location evidence="1">Cytoplasm</location>
        <location evidence="1">Nucleoid</location>
    </subcellularLocation>
</comment>
<accession>A0AAN4UTF6</accession>
<dbReference type="GO" id="GO:0003681">
    <property type="term" value="F:bent DNA binding"/>
    <property type="evidence" value="ECO:0007669"/>
    <property type="project" value="TreeGrafter"/>
</dbReference>
<protein>
    <submittedName>
        <fullName evidence="8">DNA-binding protein</fullName>
    </submittedName>
</protein>
<keyword evidence="4 8" id="KW-0238">DNA-binding</keyword>
<dbReference type="GO" id="GO:0000976">
    <property type="term" value="F:transcription cis-regulatory region binding"/>
    <property type="evidence" value="ECO:0007669"/>
    <property type="project" value="TreeGrafter"/>
</dbReference>
<dbReference type="SUPFAM" id="SSF81273">
    <property type="entry name" value="H-NS histone-like proteins"/>
    <property type="match status" value="1"/>
</dbReference>
<dbReference type="AlphaFoldDB" id="A0AAN4UTF6"/>
<organism evidence="8 9">
    <name type="scientific">Allgaiera indica</name>
    <dbReference type="NCBI Taxonomy" id="765699"/>
    <lineage>
        <taxon>Bacteria</taxon>
        <taxon>Pseudomonadati</taxon>
        <taxon>Pseudomonadota</taxon>
        <taxon>Alphaproteobacteria</taxon>
        <taxon>Rhodobacterales</taxon>
        <taxon>Paracoccaceae</taxon>
        <taxon>Allgaiera</taxon>
    </lineage>
</organism>
<gene>
    <name evidence="8" type="primary">hvrA</name>
    <name evidence="8" type="ORF">GCM10008024_30400</name>
</gene>
<dbReference type="GO" id="GO:0032993">
    <property type="term" value="C:protein-DNA complex"/>
    <property type="evidence" value="ECO:0007669"/>
    <property type="project" value="TreeGrafter"/>
</dbReference>
<evidence type="ECO:0000313" key="8">
    <source>
        <dbReference type="EMBL" id="GHE04187.1"/>
    </source>
</evidence>
<evidence type="ECO:0000256" key="5">
    <source>
        <dbReference type="SAM" id="Coils"/>
    </source>
</evidence>
<dbReference type="GO" id="GO:0001217">
    <property type="term" value="F:DNA-binding transcription repressor activity"/>
    <property type="evidence" value="ECO:0007669"/>
    <property type="project" value="TreeGrafter"/>
</dbReference>
<dbReference type="EMBL" id="BNAB01000015">
    <property type="protein sequence ID" value="GHE04187.1"/>
    <property type="molecule type" value="Genomic_DNA"/>
</dbReference>
<dbReference type="PANTHER" id="PTHR38097:SF2">
    <property type="entry name" value="DNA-BINDING PROTEIN STPA"/>
    <property type="match status" value="1"/>
</dbReference>
<dbReference type="GO" id="GO:0005829">
    <property type="term" value="C:cytosol"/>
    <property type="evidence" value="ECO:0007669"/>
    <property type="project" value="TreeGrafter"/>
</dbReference>
<evidence type="ECO:0000313" key="9">
    <source>
        <dbReference type="Proteomes" id="UP000634647"/>
    </source>
</evidence>
<comment type="similarity">
    <text evidence="2">Belongs to the histone-like protein H-NS family.</text>
</comment>
<evidence type="ECO:0000256" key="2">
    <source>
        <dbReference type="ARBA" id="ARBA00010610"/>
    </source>
</evidence>
<dbReference type="Proteomes" id="UP000634647">
    <property type="component" value="Unassembled WGS sequence"/>
</dbReference>
<dbReference type="InterPro" id="IPR037150">
    <property type="entry name" value="H-NS_C_dom_sf"/>
</dbReference>
<feature type="region of interest" description="Disordered" evidence="6">
    <location>
        <begin position="50"/>
        <end position="89"/>
    </location>
</feature>
<dbReference type="RefSeq" id="WP_035838030.1">
    <property type="nucleotide sequence ID" value="NZ_BNAB01000015.1"/>
</dbReference>
<dbReference type="Pfam" id="PF00816">
    <property type="entry name" value="Histone_HNS"/>
    <property type="match status" value="1"/>
</dbReference>
<feature type="compositionally biased region" description="Basic and acidic residues" evidence="6">
    <location>
        <begin position="67"/>
        <end position="77"/>
    </location>
</feature>